<evidence type="ECO:0000313" key="4">
    <source>
        <dbReference type="Proteomes" id="UP000050497"/>
    </source>
</evidence>
<organism evidence="2 4">
    <name type="scientific">Saliniramus fredricksonii</name>
    <dbReference type="NCBI Taxonomy" id="1653334"/>
    <lineage>
        <taxon>Bacteria</taxon>
        <taxon>Pseudomonadati</taxon>
        <taxon>Pseudomonadota</taxon>
        <taxon>Alphaproteobacteria</taxon>
        <taxon>Hyphomicrobiales</taxon>
        <taxon>Salinarimonadaceae</taxon>
        <taxon>Saliniramus</taxon>
    </lineage>
</organism>
<protein>
    <submittedName>
        <fullName evidence="3">Uncharacterized conserved protein YkwD, contains CAP (CSP/antigen 5/PR1) domain</fullName>
    </submittedName>
</protein>
<sequence>MRQLILVVTMAAFLGGCALFSFRDMSGITTDHSHASAMAEALTAYRAQKGLGPVRVDRSLMRAADEQARAIAAMDDLDHHAAGRFGKRMTRNGINGTAAENLQAGAQTPERVLERWQASAYHDENLLMPEARRIGFVKAHAPGTRFGKFWVMVLAD</sequence>
<evidence type="ECO:0000313" key="5">
    <source>
        <dbReference type="Proteomes" id="UP000182800"/>
    </source>
</evidence>
<dbReference type="Pfam" id="PF00188">
    <property type="entry name" value="CAP"/>
    <property type="match status" value="1"/>
</dbReference>
<keyword evidence="5" id="KW-1185">Reference proteome</keyword>
<reference evidence="3 5" key="2">
    <citation type="submission" date="2016-08" db="EMBL/GenBank/DDBJ databases">
        <authorList>
            <person name="Varghese N."/>
            <person name="Submissions Spin"/>
        </authorList>
    </citation>
    <scope>NUCLEOTIDE SEQUENCE [LARGE SCALE GENOMIC DNA]</scope>
    <source>
        <strain evidence="3 5">HL-109</strain>
    </source>
</reference>
<dbReference type="Proteomes" id="UP000050497">
    <property type="component" value="Unassembled WGS sequence"/>
</dbReference>
<feature type="domain" description="SCP" evidence="1">
    <location>
        <begin position="41"/>
        <end position="153"/>
    </location>
</feature>
<accession>A0A0P7X9P9</accession>
<dbReference type="InterPro" id="IPR035940">
    <property type="entry name" value="CAP_sf"/>
</dbReference>
<evidence type="ECO:0000259" key="1">
    <source>
        <dbReference type="Pfam" id="PF00188"/>
    </source>
</evidence>
<dbReference type="CDD" id="cd05379">
    <property type="entry name" value="CAP_bacterial"/>
    <property type="match status" value="1"/>
</dbReference>
<dbReference type="InterPro" id="IPR014044">
    <property type="entry name" value="CAP_dom"/>
</dbReference>
<dbReference type="Proteomes" id="UP000182800">
    <property type="component" value="Unassembled WGS sequence"/>
</dbReference>
<name>A0A0P7X9P9_9HYPH</name>
<dbReference type="AlphaFoldDB" id="A0A0P7X9P9"/>
<evidence type="ECO:0000313" key="2">
    <source>
        <dbReference type="EMBL" id="KPQ11947.1"/>
    </source>
</evidence>
<reference evidence="2 4" key="1">
    <citation type="submission" date="2015-09" db="EMBL/GenBank/DDBJ databases">
        <title>Identification and resolution of microdiversity through metagenomic sequencing of parallel consortia.</title>
        <authorList>
            <person name="Nelson W.C."/>
            <person name="Romine M.F."/>
            <person name="Lindemann S.R."/>
        </authorList>
    </citation>
    <scope>NUCLEOTIDE SEQUENCE [LARGE SCALE GENOMIC DNA]</scope>
    <source>
        <strain evidence="2">HL-109</strain>
    </source>
</reference>
<dbReference type="EMBL" id="FMBM01000002">
    <property type="protein sequence ID" value="SCC81557.1"/>
    <property type="molecule type" value="Genomic_DNA"/>
</dbReference>
<proteinExistence type="predicted"/>
<comment type="caution">
    <text evidence="2">The sequence shown here is derived from an EMBL/GenBank/DDBJ whole genome shotgun (WGS) entry which is preliminary data.</text>
</comment>
<dbReference type="SUPFAM" id="SSF55797">
    <property type="entry name" value="PR-1-like"/>
    <property type="match status" value="1"/>
</dbReference>
<dbReference type="Gene3D" id="3.40.33.10">
    <property type="entry name" value="CAP"/>
    <property type="match status" value="1"/>
</dbReference>
<dbReference type="PANTHER" id="PTHR31157:SF1">
    <property type="entry name" value="SCP DOMAIN-CONTAINING PROTEIN"/>
    <property type="match status" value="1"/>
</dbReference>
<gene>
    <name evidence="3" type="ORF">GA0071312_2503</name>
    <name evidence="2" type="ORF">HLUCCO17_03900</name>
</gene>
<dbReference type="STRING" id="1653334.GA0071312_2503"/>
<evidence type="ECO:0000313" key="3">
    <source>
        <dbReference type="EMBL" id="SCC81557.1"/>
    </source>
</evidence>
<dbReference type="EMBL" id="LJSX01000004">
    <property type="protein sequence ID" value="KPQ11947.1"/>
    <property type="molecule type" value="Genomic_DNA"/>
</dbReference>
<dbReference type="PANTHER" id="PTHR31157">
    <property type="entry name" value="SCP DOMAIN-CONTAINING PROTEIN"/>
    <property type="match status" value="1"/>
</dbReference>
<dbReference type="PROSITE" id="PS51257">
    <property type="entry name" value="PROKAR_LIPOPROTEIN"/>
    <property type="match status" value="1"/>
</dbReference>
<dbReference type="RefSeq" id="WP_165604028.1">
    <property type="nucleotide sequence ID" value="NZ_FMBM01000002.1"/>
</dbReference>